<dbReference type="Proteomes" id="UP001253287">
    <property type="component" value="Unassembled WGS sequence"/>
</dbReference>
<feature type="domain" description="Gram-positive cocci surface proteins LPxTG" evidence="7">
    <location>
        <begin position="485"/>
        <end position="517"/>
    </location>
</feature>
<dbReference type="RefSeq" id="WP_167590140.1">
    <property type="nucleotide sequence ID" value="NZ_CP083391.1"/>
</dbReference>
<reference evidence="8" key="1">
    <citation type="submission" date="2023-08" db="EMBL/GenBank/DDBJ databases">
        <title>Lactobacillus from the Female Urinary Tract.</title>
        <authorList>
            <person name="Stegman N."/>
            <person name="Jackson B."/>
            <person name="Steiling M."/>
            <person name="Sedano C."/>
            <person name="Wolfe A."/>
            <person name="Putonti C."/>
        </authorList>
    </citation>
    <scope>NUCLEOTIDE SEQUENCE</scope>
    <source>
        <strain evidence="8">UMB5661</strain>
    </source>
</reference>
<evidence type="ECO:0000259" key="7">
    <source>
        <dbReference type="Pfam" id="PF00746"/>
    </source>
</evidence>
<dbReference type="EMBL" id="JAVTXN010000015">
    <property type="protein sequence ID" value="MDT9609338.1"/>
    <property type="molecule type" value="Genomic_DNA"/>
</dbReference>
<feature type="compositionally biased region" description="Polar residues" evidence="5">
    <location>
        <begin position="39"/>
        <end position="60"/>
    </location>
</feature>
<keyword evidence="1" id="KW-0134">Cell wall</keyword>
<protein>
    <recommendedName>
        <fullName evidence="7">Gram-positive cocci surface proteins LPxTG domain-containing protein</fullName>
    </recommendedName>
</protein>
<evidence type="ECO:0000256" key="3">
    <source>
        <dbReference type="ARBA" id="ARBA00022729"/>
    </source>
</evidence>
<keyword evidence="3 6" id="KW-0732">Signal</keyword>
<evidence type="ECO:0000313" key="8">
    <source>
        <dbReference type="EMBL" id="MDT9609338.1"/>
    </source>
</evidence>
<feature type="compositionally biased region" description="Low complexity" evidence="5">
    <location>
        <begin position="429"/>
        <end position="486"/>
    </location>
</feature>
<dbReference type="InterPro" id="IPR019931">
    <property type="entry name" value="LPXTG_anchor"/>
</dbReference>
<evidence type="ECO:0000313" key="9">
    <source>
        <dbReference type="Proteomes" id="UP001253287"/>
    </source>
</evidence>
<feature type="region of interest" description="Disordered" evidence="5">
    <location>
        <begin position="39"/>
        <end position="173"/>
    </location>
</feature>
<feature type="chain" id="PRO_5043645295" description="Gram-positive cocci surface proteins LPxTG domain-containing protein" evidence="6">
    <location>
        <begin position="36"/>
        <end position="520"/>
    </location>
</feature>
<name>A0AAW8WL53_9LACO</name>
<comment type="caution">
    <text evidence="8">The sequence shown here is derived from an EMBL/GenBank/DDBJ whole genome shotgun (WGS) entry which is preliminary data.</text>
</comment>
<evidence type="ECO:0000256" key="6">
    <source>
        <dbReference type="SAM" id="SignalP"/>
    </source>
</evidence>
<feature type="compositionally biased region" description="Low complexity" evidence="5">
    <location>
        <begin position="258"/>
        <end position="289"/>
    </location>
</feature>
<feature type="region of interest" description="Disordered" evidence="5">
    <location>
        <begin position="205"/>
        <end position="491"/>
    </location>
</feature>
<evidence type="ECO:0000256" key="4">
    <source>
        <dbReference type="ARBA" id="ARBA00023088"/>
    </source>
</evidence>
<dbReference type="Pfam" id="PF00746">
    <property type="entry name" value="Gram_pos_anchor"/>
    <property type="match status" value="1"/>
</dbReference>
<feature type="signal peptide" evidence="6">
    <location>
        <begin position="1"/>
        <end position="35"/>
    </location>
</feature>
<accession>A0AAW8WL53</accession>
<feature type="compositionally biased region" description="Low complexity" evidence="5">
    <location>
        <begin position="299"/>
        <end position="361"/>
    </location>
</feature>
<gene>
    <name evidence="8" type="ORF">RON39_04240</name>
</gene>
<evidence type="ECO:0000256" key="1">
    <source>
        <dbReference type="ARBA" id="ARBA00022512"/>
    </source>
</evidence>
<feature type="compositionally biased region" description="Low complexity" evidence="5">
    <location>
        <begin position="382"/>
        <end position="415"/>
    </location>
</feature>
<evidence type="ECO:0000256" key="5">
    <source>
        <dbReference type="SAM" id="MobiDB-lite"/>
    </source>
</evidence>
<proteinExistence type="predicted"/>
<sequence>MSISKNLQLSGTALIAAAGGLGVAASPLMSVVAHADTGESQDINTKPSAGDNQPGTQTVVTDKDAYNDVPGDTAHDTNQAQHSSIGWEFQSPDQAADSWTHKPDYEIEPGTDNTQTDWNIAENTNGKSASDTSDDVYGDSAEGRFNPGDADPNKMTSMGWTNADKDGDGEEDAVEGPAGVYYVNGVPYYNVNGVPVVWDGYDDDNGTLVVDNNNNNNNNNNNSSNNSSNNNNGLNDLNGLTTNLMQVNTGAGNGSGENNTSSHSGNNQSSSQTSTNGDNKSSSSSNSQTIIKGLDGLDDSLLVDNNNNNNNNNSNNNSNNNNNNSSNLNSGLLNNNLSNAGNGSGSSNNGSSLSTTTNDNGRQSNVGNGSSAKNNTKHSTPVTPVSTNNNGSSSNGNGSSSNGDPNNADNATGKNAGSGNGGNGGNGNGDSDNVNTGVSDGNTTDTNNGTTANNGSDTSDNSGSGLGSDSTGGNTGSVSGSGDTSTLPQTGNAKDSIGLELGGIMTATLAAMGVVKKSFL</sequence>
<keyword evidence="2" id="KW-0964">Secreted</keyword>
<feature type="compositionally biased region" description="Polar residues" evidence="5">
    <location>
        <begin position="111"/>
        <end position="131"/>
    </location>
</feature>
<dbReference type="AlphaFoldDB" id="A0AAW8WL53"/>
<organism evidence="8 9">
    <name type="scientific">Lactobacillus crispatus</name>
    <dbReference type="NCBI Taxonomy" id="47770"/>
    <lineage>
        <taxon>Bacteria</taxon>
        <taxon>Bacillati</taxon>
        <taxon>Bacillota</taxon>
        <taxon>Bacilli</taxon>
        <taxon>Lactobacillales</taxon>
        <taxon>Lactobacillaceae</taxon>
        <taxon>Lactobacillus</taxon>
    </lineage>
</organism>
<feature type="compositionally biased region" description="Polar residues" evidence="5">
    <location>
        <begin position="362"/>
        <end position="381"/>
    </location>
</feature>
<keyword evidence="4" id="KW-0572">Peptidoglycan-anchor</keyword>
<feature type="compositionally biased region" description="Gly residues" evidence="5">
    <location>
        <begin position="416"/>
        <end position="428"/>
    </location>
</feature>
<feature type="compositionally biased region" description="Low complexity" evidence="5">
    <location>
        <begin position="206"/>
        <end position="244"/>
    </location>
</feature>
<evidence type="ECO:0000256" key="2">
    <source>
        <dbReference type="ARBA" id="ARBA00022525"/>
    </source>
</evidence>